<accession>A0A1F5F3W5</accession>
<dbReference type="SUPFAM" id="SSF57829">
    <property type="entry name" value="Zn-binding ribosomal proteins"/>
    <property type="match status" value="1"/>
</dbReference>
<name>A0A1F5F3W5_9BACT</name>
<dbReference type="AlphaFoldDB" id="A0A1F5F3W5"/>
<dbReference type="Gene3D" id="2.20.28.120">
    <property type="entry name" value="Ribosomal protein L33"/>
    <property type="match status" value="1"/>
</dbReference>
<dbReference type="HAMAP" id="MF_00294">
    <property type="entry name" value="Ribosomal_bL33"/>
    <property type="match status" value="1"/>
</dbReference>
<dbReference type="GO" id="GO:0003735">
    <property type="term" value="F:structural constituent of ribosome"/>
    <property type="evidence" value="ECO:0007669"/>
    <property type="project" value="InterPro"/>
</dbReference>
<gene>
    <name evidence="5" type="primary">rpmG</name>
    <name evidence="6" type="ORF">A2228_02060</name>
</gene>
<dbReference type="NCBIfam" id="NF001764">
    <property type="entry name" value="PRK00504.1"/>
    <property type="match status" value="1"/>
</dbReference>
<dbReference type="GO" id="GO:0006412">
    <property type="term" value="P:translation"/>
    <property type="evidence" value="ECO:0007669"/>
    <property type="project" value="UniProtKB-UniRule"/>
</dbReference>
<dbReference type="NCBIfam" id="NF001860">
    <property type="entry name" value="PRK00595.1"/>
    <property type="match status" value="1"/>
</dbReference>
<proteinExistence type="inferred from homology"/>
<dbReference type="PROSITE" id="PS00582">
    <property type="entry name" value="RIBOSOMAL_L33"/>
    <property type="match status" value="1"/>
</dbReference>
<dbReference type="NCBIfam" id="TIGR01023">
    <property type="entry name" value="rpmG_bact"/>
    <property type="match status" value="1"/>
</dbReference>
<evidence type="ECO:0000256" key="5">
    <source>
        <dbReference type="HAMAP-Rule" id="MF_00294"/>
    </source>
</evidence>
<keyword evidence="3 5" id="KW-0687">Ribonucleoprotein</keyword>
<dbReference type="GO" id="GO:0005737">
    <property type="term" value="C:cytoplasm"/>
    <property type="evidence" value="ECO:0007669"/>
    <property type="project" value="UniProtKB-ARBA"/>
</dbReference>
<evidence type="ECO:0000313" key="7">
    <source>
        <dbReference type="Proteomes" id="UP000176191"/>
    </source>
</evidence>
<dbReference type="InterPro" id="IPR001705">
    <property type="entry name" value="Ribosomal_bL33"/>
</dbReference>
<dbReference type="InterPro" id="IPR038584">
    <property type="entry name" value="Ribosomal_bL33_sf"/>
</dbReference>
<dbReference type="GO" id="GO:1990904">
    <property type="term" value="C:ribonucleoprotein complex"/>
    <property type="evidence" value="ECO:0007669"/>
    <property type="project" value="UniProtKB-KW"/>
</dbReference>
<dbReference type="PANTHER" id="PTHR43168">
    <property type="entry name" value="50S RIBOSOMAL PROTEIN L33, CHLOROPLASTIC"/>
    <property type="match status" value="1"/>
</dbReference>
<dbReference type="InterPro" id="IPR011332">
    <property type="entry name" value="Ribosomal_zn-bd"/>
</dbReference>
<evidence type="ECO:0000256" key="3">
    <source>
        <dbReference type="ARBA" id="ARBA00023274"/>
    </source>
</evidence>
<comment type="caution">
    <text evidence="6">The sequence shown here is derived from an EMBL/GenBank/DDBJ whole genome shotgun (WGS) entry which is preliminary data.</text>
</comment>
<dbReference type="Proteomes" id="UP000176191">
    <property type="component" value="Unassembled WGS sequence"/>
</dbReference>
<protein>
    <recommendedName>
        <fullName evidence="4 5">Large ribosomal subunit protein bL33</fullName>
    </recommendedName>
</protein>
<dbReference type="GO" id="GO:0005840">
    <property type="term" value="C:ribosome"/>
    <property type="evidence" value="ECO:0007669"/>
    <property type="project" value="UniProtKB-KW"/>
</dbReference>
<comment type="similarity">
    <text evidence="1 5">Belongs to the bacterial ribosomal protein bL33 family.</text>
</comment>
<reference evidence="6 7" key="1">
    <citation type="journal article" date="2016" name="Nat. Commun.">
        <title>Thousands of microbial genomes shed light on interconnected biogeochemical processes in an aquifer system.</title>
        <authorList>
            <person name="Anantharaman K."/>
            <person name="Brown C.T."/>
            <person name="Hug L.A."/>
            <person name="Sharon I."/>
            <person name="Castelle C.J."/>
            <person name="Probst A.J."/>
            <person name="Thomas B.C."/>
            <person name="Singh A."/>
            <person name="Wilkins M.J."/>
            <person name="Karaoz U."/>
            <person name="Brodie E.L."/>
            <person name="Williams K.H."/>
            <person name="Hubbard S.S."/>
            <person name="Banfield J.F."/>
        </authorList>
    </citation>
    <scope>NUCLEOTIDE SEQUENCE [LARGE SCALE GENOMIC DNA]</scope>
</reference>
<evidence type="ECO:0000256" key="4">
    <source>
        <dbReference type="ARBA" id="ARBA00035176"/>
    </source>
</evidence>
<dbReference type="PANTHER" id="PTHR43168:SF6">
    <property type="entry name" value="LARGE RIBOSOMAL SUBUNIT PROTEIN BL33A"/>
    <property type="match status" value="1"/>
</dbReference>
<organism evidence="6 7">
    <name type="scientific">Candidatus Collierbacteria bacterium RIFOXYA2_FULL_46_10</name>
    <dbReference type="NCBI Taxonomy" id="1817726"/>
    <lineage>
        <taxon>Bacteria</taxon>
        <taxon>Candidatus Collieribacteriota</taxon>
    </lineage>
</organism>
<dbReference type="EMBL" id="MFAK01000037">
    <property type="protein sequence ID" value="OGD74300.1"/>
    <property type="molecule type" value="Genomic_DNA"/>
</dbReference>
<evidence type="ECO:0000256" key="1">
    <source>
        <dbReference type="ARBA" id="ARBA00007596"/>
    </source>
</evidence>
<dbReference type="Pfam" id="PF00471">
    <property type="entry name" value="Ribosomal_L33"/>
    <property type="match status" value="1"/>
</dbReference>
<evidence type="ECO:0000313" key="6">
    <source>
        <dbReference type="EMBL" id="OGD74300.1"/>
    </source>
</evidence>
<evidence type="ECO:0000256" key="2">
    <source>
        <dbReference type="ARBA" id="ARBA00022980"/>
    </source>
</evidence>
<sequence length="59" mass="6711">MAKAKKGPRQPFGLKCGECSAFNYITSRSKLNTPDKLVLSKYCPKCKKHTKHKESKKLK</sequence>
<keyword evidence="2 5" id="KW-0689">Ribosomal protein</keyword>
<dbReference type="InterPro" id="IPR018264">
    <property type="entry name" value="Ribosomal_bL33_CS"/>
</dbReference>